<evidence type="ECO:0000256" key="5">
    <source>
        <dbReference type="ARBA" id="ARBA00023136"/>
    </source>
</evidence>
<proteinExistence type="predicted"/>
<evidence type="ECO:0000256" key="1">
    <source>
        <dbReference type="ARBA" id="ARBA00004651"/>
    </source>
</evidence>
<dbReference type="InterPro" id="IPR018076">
    <property type="entry name" value="T2SS_GspF_dom"/>
</dbReference>
<dbReference type="RefSeq" id="WP_141862204.1">
    <property type="nucleotide sequence ID" value="NZ_BMNV01000001.1"/>
</dbReference>
<evidence type="ECO:0000313" key="10">
    <source>
        <dbReference type="Proteomes" id="UP001652264"/>
    </source>
</evidence>
<feature type="transmembrane region" description="Helical" evidence="7">
    <location>
        <begin position="290"/>
        <end position="315"/>
    </location>
</feature>
<gene>
    <name evidence="9" type="ORF">NYQ28_09120</name>
</gene>
<accession>A0ABT2HHK4</accession>
<feature type="region of interest" description="Disordered" evidence="6">
    <location>
        <begin position="1"/>
        <end position="23"/>
    </location>
</feature>
<keyword evidence="2" id="KW-1003">Cell membrane</keyword>
<organism evidence="9 10">
    <name type="scientific">Curtobacterium citreum</name>
    <dbReference type="NCBI Taxonomy" id="2036"/>
    <lineage>
        <taxon>Bacteria</taxon>
        <taxon>Bacillati</taxon>
        <taxon>Actinomycetota</taxon>
        <taxon>Actinomycetes</taxon>
        <taxon>Micrococcales</taxon>
        <taxon>Microbacteriaceae</taxon>
        <taxon>Curtobacterium</taxon>
    </lineage>
</organism>
<feature type="domain" description="Type II secretion system protein GspF" evidence="8">
    <location>
        <begin position="31"/>
        <end position="130"/>
    </location>
</feature>
<evidence type="ECO:0000256" key="3">
    <source>
        <dbReference type="ARBA" id="ARBA00022692"/>
    </source>
</evidence>
<keyword evidence="4 7" id="KW-1133">Transmembrane helix</keyword>
<evidence type="ECO:0000259" key="8">
    <source>
        <dbReference type="Pfam" id="PF00482"/>
    </source>
</evidence>
<dbReference type="PANTHER" id="PTHR35007:SF4">
    <property type="entry name" value="CONSERVED TRANSMEMBRANE PROTEIN-RELATED"/>
    <property type="match status" value="1"/>
</dbReference>
<comment type="caution">
    <text evidence="9">The sequence shown here is derived from an EMBL/GenBank/DDBJ whole genome shotgun (WGS) entry which is preliminary data.</text>
</comment>
<evidence type="ECO:0000256" key="6">
    <source>
        <dbReference type="SAM" id="MobiDB-lite"/>
    </source>
</evidence>
<dbReference type="GeneID" id="95324691"/>
<reference evidence="9 10" key="1">
    <citation type="submission" date="2022-08" db="EMBL/GenBank/DDBJ databases">
        <title>Taxonomy of Curtobacterium flaccumfaciens.</title>
        <authorList>
            <person name="Osdaghi E."/>
            <person name="Taghavi S.M."/>
            <person name="Hamidizade M."/>
            <person name="Abachi H."/>
            <person name="Fazliarab A."/>
            <person name="Baeyen S."/>
            <person name="Portier P."/>
            <person name="Van Vaerenbergh J."/>
            <person name="Jacques M.-A."/>
        </authorList>
    </citation>
    <scope>NUCLEOTIDE SEQUENCE [LARGE SCALE GENOMIC DNA]</scope>
    <source>
        <strain evidence="9 10">LMG8786T</strain>
    </source>
</reference>
<evidence type="ECO:0000256" key="4">
    <source>
        <dbReference type="ARBA" id="ARBA00022989"/>
    </source>
</evidence>
<keyword evidence="10" id="KW-1185">Reference proteome</keyword>
<dbReference type="Proteomes" id="UP001652264">
    <property type="component" value="Unassembled WGS sequence"/>
</dbReference>
<dbReference type="EMBL" id="JANVAD010000004">
    <property type="protein sequence ID" value="MCS6522725.1"/>
    <property type="molecule type" value="Genomic_DNA"/>
</dbReference>
<sequence length="323" mass="31820">MTGDGSDGWQAGGGAAARRVGGGAAGHRVDGAAIARRIDQVAVLVAAGVPPPRAWTLVGGLPDGDDPAWQDVRTVLAVAERTGAPVADALRVLAAAMRRTAASDRAVRVALAGPRTSARVVLTLPVFGLALASAWGAGAVEVLVTGPVGWCCTVSAGLLVLVGRRWSAGLVRRATPDGRVAGVLLDAWAVAVSGGGSWAAAATTVREVLAEQGGGALAPASASASAPAPAPAPAPSPAEAATERRLREVLSLSRRAGVPAAGLLRAAAEDVRDDAAAAALAEAERLGVRLVLPLGVCVLPAFVLVAVVPVVVGVLSSTVGGPG</sequence>
<evidence type="ECO:0000256" key="2">
    <source>
        <dbReference type="ARBA" id="ARBA00022475"/>
    </source>
</evidence>
<name>A0ABT2HHK4_9MICO</name>
<feature type="transmembrane region" description="Helical" evidence="7">
    <location>
        <begin position="143"/>
        <end position="163"/>
    </location>
</feature>
<dbReference type="PANTHER" id="PTHR35007">
    <property type="entry name" value="INTEGRAL MEMBRANE PROTEIN-RELATED"/>
    <property type="match status" value="1"/>
</dbReference>
<evidence type="ECO:0000313" key="9">
    <source>
        <dbReference type="EMBL" id="MCS6522725.1"/>
    </source>
</evidence>
<evidence type="ECO:0000256" key="7">
    <source>
        <dbReference type="SAM" id="Phobius"/>
    </source>
</evidence>
<feature type="region of interest" description="Disordered" evidence="6">
    <location>
        <begin position="220"/>
        <end position="240"/>
    </location>
</feature>
<keyword evidence="3 7" id="KW-0812">Transmembrane</keyword>
<comment type="subcellular location">
    <subcellularLocation>
        <location evidence="1">Cell membrane</location>
        <topology evidence="1">Multi-pass membrane protein</topology>
    </subcellularLocation>
</comment>
<feature type="transmembrane region" description="Helical" evidence="7">
    <location>
        <begin position="118"/>
        <end position="137"/>
    </location>
</feature>
<dbReference type="Pfam" id="PF00482">
    <property type="entry name" value="T2SSF"/>
    <property type="match status" value="1"/>
</dbReference>
<protein>
    <submittedName>
        <fullName evidence="9">Type II secretion system F family protein</fullName>
    </submittedName>
</protein>
<keyword evidence="5 7" id="KW-0472">Membrane</keyword>
<feature type="compositionally biased region" description="Gly residues" evidence="6">
    <location>
        <begin position="10"/>
        <end position="23"/>
    </location>
</feature>